<sequence>MVPSKLANAFRNMISPETRDTVGRLFMTDGRRHWKGYALSFVFMGIMAGTTSGLAYIMGDVINKIFVQQNSAAVWIMSGIVLALSVIKGFATYGQAVTLARVGNRIVADNQKRVLERLMLQDLSYFARTQTAELMMRFNAGAEGARNVLNLIITSLGRDLLSVIGLTAVMIIQDPFMAVIGLIVMPIAVGGVRSLIRKVQKIFTREFHSAIQIMGQSLEAFQGIRTIKSFNLEPSVRFRLDDRIDALEKASNRMVRAQSQSGPLMEALGGVAVGLVIMYAGYSVLHGGRTPGEFFSVITALLLSYEPAKRLARLNIDLTGHLLAARMLFQILDLKPTEQDPPGTPVLELAPKGGRIEFNDVYFGYRPEEPVLKGLSFVAEAGKTTALVGLSGGGKSTVMNLIERFYDISSGTIAVDGQKLDQVTRQSVREAVAFVSQDVFLFAGTVYENILAGRLGATYEEVVEAARAAHAHDFISGFVNGYDTAVGEHGAQLSGGQRQRIAIARAFLKNAPILLLDEATAALDSESEAEVQKALRTLQMHRTTLVIAHRLQTVVNADRICVIEDGRVVESGRHDELIARRGRYFGFHQLQFTGQQELLSA</sequence>
<dbReference type="GO" id="GO:0005524">
    <property type="term" value="F:ATP binding"/>
    <property type="evidence" value="ECO:0007669"/>
    <property type="project" value="UniProtKB-KW"/>
</dbReference>
<dbReference type="GO" id="GO:0005886">
    <property type="term" value="C:plasma membrane"/>
    <property type="evidence" value="ECO:0007669"/>
    <property type="project" value="UniProtKB-SubCell"/>
</dbReference>
<keyword evidence="8 9" id="KW-0472">Membrane</keyword>
<dbReference type="InterPro" id="IPR017871">
    <property type="entry name" value="ABC_transporter-like_CS"/>
</dbReference>
<keyword evidence="7 9" id="KW-1133">Transmembrane helix</keyword>
<feature type="transmembrane region" description="Helical" evidence="9">
    <location>
        <begin position="71"/>
        <end position="91"/>
    </location>
</feature>
<evidence type="ECO:0000256" key="8">
    <source>
        <dbReference type="ARBA" id="ARBA00023136"/>
    </source>
</evidence>
<dbReference type="Pfam" id="PF00664">
    <property type="entry name" value="ABC_membrane"/>
    <property type="match status" value="1"/>
</dbReference>
<accession>A0A9W6JUU5</accession>
<dbReference type="PANTHER" id="PTHR24221:SF654">
    <property type="entry name" value="ATP-BINDING CASSETTE SUB-FAMILY B MEMBER 6"/>
    <property type="match status" value="1"/>
</dbReference>
<dbReference type="InterPro" id="IPR003593">
    <property type="entry name" value="AAA+_ATPase"/>
</dbReference>
<feature type="transmembrane region" description="Helical" evidence="9">
    <location>
        <begin position="37"/>
        <end position="59"/>
    </location>
</feature>
<dbReference type="InterPro" id="IPR036640">
    <property type="entry name" value="ABC1_TM_sf"/>
</dbReference>
<keyword evidence="13" id="KW-1185">Reference proteome</keyword>
<dbReference type="InterPro" id="IPR027417">
    <property type="entry name" value="P-loop_NTPase"/>
</dbReference>
<dbReference type="GO" id="GO:0034040">
    <property type="term" value="F:ATPase-coupled lipid transmembrane transporter activity"/>
    <property type="evidence" value="ECO:0007669"/>
    <property type="project" value="TreeGrafter"/>
</dbReference>
<name>A0A9W6JUU5_9HYPH</name>
<dbReference type="GO" id="GO:0016887">
    <property type="term" value="F:ATP hydrolysis activity"/>
    <property type="evidence" value="ECO:0007669"/>
    <property type="project" value="InterPro"/>
</dbReference>
<keyword evidence="3" id="KW-0813">Transport</keyword>
<protein>
    <submittedName>
        <fullName evidence="12">ABC transporter ATP-binding protein</fullName>
    </submittedName>
</protein>
<evidence type="ECO:0000256" key="1">
    <source>
        <dbReference type="ARBA" id="ARBA00004651"/>
    </source>
</evidence>
<feature type="domain" description="ABC transporter" evidence="10">
    <location>
        <begin position="356"/>
        <end position="590"/>
    </location>
</feature>
<feature type="transmembrane region" description="Helical" evidence="9">
    <location>
        <begin position="263"/>
        <end position="282"/>
    </location>
</feature>
<dbReference type="PROSITE" id="PS00211">
    <property type="entry name" value="ABC_TRANSPORTER_1"/>
    <property type="match status" value="1"/>
</dbReference>
<comment type="similarity">
    <text evidence="2">Belongs to the ABC transporter superfamily.</text>
</comment>
<reference evidence="12" key="2">
    <citation type="submission" date="2023-01" db="EMBL/GenBank/DDBJ databases">
        <authorList>
            <person name="Sun Q."/>
            <person name="Evtushenko L."/>
        </authorList>
    </citation>
    <scope>NUCLEOTIDE SEQUENCE</scope>
    <source>
        <strain evidence="12">VKM B-2789</strain>
    </source>
</reference>
<comment type="caution">
    <text evidence="12">The sequence shown here is derived from an EMBL/GenBank/DDBJ whole genome shotgun (WGS) entry which is preliminary data.</text>
</comment>
<evidence type="ECO:0000313" key="12">
    <source>
        <dbReference type="EMBL" id="GLK83567.1"/>
    </source>
</evidence>
<dbReference type="PROSITE" id="PS50929">
    <property type="entry name" value="ABC_TM1F"/>
    <property type="match status" value="1"/>
</dbReference>
<dbReference type="CDD" id="cd18552">
    <property type="entry name" value="ABC_6TM_MsbA_like"/>
    <property type="match status" value="1"/>
</dbReference>
<keyword evidence="5" id="KW-0547">Nucleotide-binding</keyword>
<dbReference type="Gene3D" id="3.40.50.300">
    <property type="entry name" value="P-loop containing nucleotide triphosphate hydrolases"/>
    <property type="match status" value="1"/>
</dbReference>
<evidence type="ECO:0000256" key="2">
    <source>
        <dbReference type="ARBA" id="ARBA00005417"/>
    </source>
</evidence>
<evidence type="ECO:0000313" key="13">
    <source>
        <dbReference type="Proteomes" id="UP001143330"/>
    </source>
</evidence>
<dbReference type="SUPFAM" id="SSF52540">
    <property type="entry name" value="P-loop containing nucleoside triphosphate hydrolases"/>
    <property type="match status" value="1"/>
</dbReference>
<dbReference type="EMBL" id="BSFM01000008">
    <property type="protein sequence ID" value="GLK83567.1"/>
    <property type="molecule type" value="Genomic_DNA"/>
</dbReference>
<evidence type="ECO:0000259" key="10">
    <source>
        <dbReference type="PROSITE" id="PS50893"/>
    </source>
</evidence>
<evidence type="ECO:0000256" key="5">
    <source>
        <dbReference type="ARBA" id="ARBA00022741"/>
    </source>
</evidence>
<evidence type="ECO:0000256" key="3">
    <source>
        <dbReference type="ARBA" id="ARBA00022448"/>
    </source>
</evidence>
<dbReference type="AlphaFoldDB" id="A0A9W6JUU5"/>
<keyword evidence="6 12" id="KW-0067">ATP-binding</keyword>
<evidence type="ECO:0000259" key="11">
    <source>
        <dbReference type="PROSITE" id="PS50929"/>
    </source>
</evidence>
<evidence type="ECO:0000256" key="6">
    <source>
        <dbReference type="ARBA" id="ARBA00022840"/>
    </source>
</evidence>
<feature type="domain" description="ABC transmembrane type-1" evidence="11">
    <location>
        <begin position="38"/>
        <end position="320"/>
    </location>
</feature>
<dbReference type="FunFam" id="3.40.50.300:FF:000287">
    <property type="entry name" value="Multidrug ABC transporter ATP-binding protein"/>
    <property type="match status" value="1"/>
</dbReference>
<dbReference type="InterPro" id="IPR003439">
    <property type="entry name" value="ABC_transporter-like_ATP-bd"/>
</dbReference>
<dbReference type="Gene3D" id="1.20.1560.10">
    <property type="entry name" value="ABC transporter type 1, transmembrane domain"/>
    <property type="match status" value="2"/>
</dbReference>
<dbReference type="Pfam" id="PF00005">
    <property type="entry name" value="ABC_tran"/>
    <property type="match status" value="1"/>
</dbReference>
<dbReference type="Proteomes" id="UP001143330">
    <property type="component" value="Unassembled WGS sequence"/>
</dbReference>
<dbReference type="RefSeq" id="WP_213363355.1">
    <property type="nucleotide sequence ID" value="NZ_BSFM01000008.1"/>
</dbReference>
<dbReference type="InterPro" id="IPR039421">
    <property type="entry name" value="Type_1_exporter"/>
</dbReference>
<dbReference type="PROSITE" id="PS50893">
    <property type="entry name" value="ABC_TRANSPORTER_2"/>
    <property type="match status" value="1"/>
</dbReference>
<evidence type="ECO:0000256" key="4">
    <source>
        <dbReference type="ARBA" id="ARBA00022692"/>
    </source>
</evidence>
<comment type="subcellular location">
    <subcellularLocation>
        <location evidence="1">Cell membrane</location>
        <topology evidence="1">Multi-pass membrane protein</topology>
    </subcellularLocation>
</comment>
<reference evidence="12" key="1">
    <citation type="journal article" date="2014" name="Int. J. Syst. Evol. Microbiol.">
        <title>Complete genome sequence of Corynebacterium casei LMG S-19264T (=DSM 44701T), isolated from a smear-ripened cheese.</title>
        <authorList>
            <consortium name="US DOE Joint Genome Institute (JGI-PGF)"/>
            <person name="Walter F."/>
            <person name="Albersmeier A."/>
            <person name="Kalinowski J."/>
            <person name="Ruckert C."/>
        </authorList>
    </citation>
    <scope>NUCLEOTIDE SEQUENCE</scope>
    <source>
        <strain evidence="12">VKM B-2789</strain>
    </source>
</reference>
<gene>
    <name evidence="12" type="ORF">GCM10017653_16360</name>
</gene>
<dbReference type="PANTHER" id="PTHR24221">
    <property type="entry name" value="ATP-BINDING CASSETTE SUB-FAMILY B"/>
    <property type="match status" value="1"/>
</dbReference>
<dbReference type="SUPFAM" id="SSF90123">
    <property type="entry name" value="ABC transporter transmembrane region"/>
    <property type="match status" value="1"/>
</dbReference>
<keyword evidence="4 9" id="KW-0812">Transmembrane</keyword>
<dbReference type="GO" id="GO:0140359">
    <property type="term" value="F:ABC-type transporter activity"/>
    <property type="evidence" value="ECO:0007669"/>
    <property type="project" value="InterPro"/>
</dbReference>
<proteinExistence type="inferred from homology"/>
<dbReference type="InterPro" id="IPR011527">
    <property type="entry name" value="ABC1_TM_dom"/>
</dbReference>
<dbReference type="SMART" id="SM00382">
    <property type="entry name" value="AAA"/>
    <property type="match status" value="1"/>
</dbReference>
<evidence type="ECO:0000256" key="7">
    <source>
        <dbReference type="ARBA" id="ARBA00022989"/>
    </source>
</evidence>
<feature type="transmembrane region" description="Helical" evidence="9">
    <location>
        <begin position="148"/>
        <end position="172"/>
    </location>
</feature>
<evidence type="ECO:0000256" key="9">
    <source>
        <dbReference type="SAM" id="Phobius"/>
    </source>
</evidence>
<feature type="transmembrane region" description="Helical" evidence="9">
    <location>
        <begin position="178"/>
        <end position="196"/>
    </location>
</feature>
<organism evidence="12 13">
    <name type="scientific">Ancylobacter defluvii</name>
    <dbReference type="NCBI Taxonomy" id="1282440"/>
    <lineage>
        <taxon>Bacteria</taxon>
        <taxon>Pseudomonadati</taxon>
        <taxon>Pseudomonadota</taxon>
        <taxon>Alphaproteobacteria</taxon>
        <taxon>Hyphomicrobiales</taxon>
        <taxon>Xanthobacteraceae</taxon>
        <taxon>Ancylobacter</taxon>
    </lineage>
</organism>